<evidence type="ECO:0000313" key="3">
    <source>
        <dbReference type="Proteomes" id="UP001454036"/>
    </source>
</evidence>
<feature type="region of interest" description="Disordered" evidence="1">
    <location>
        <begin position="149"/>
        <end position="173"/>
    </location>
</feature>
<evidence type="ECO:0000256" key="1">
    <source>
        <dbReference type="SAM" id="MobiDB-lite"/>
    </source>
</evidence>
<organism evidence="2 3">
    <name type="scientific">Lithospermum erythrorhizon</name>
    <name type="common">Purple gromwell</name>
    <name type="synonym">Lithospermum officinale var. erythrorhizon</name>
    <dbReference type="NCBI Taxonomy" id="34254"/>
    <lineage>
        <taxon>Eukaryota</taxon>
        <taxon>Viridiplantae</taxon>
        <taxon>Streptophyta</taxon>
        <taxon>Embryophyta</taxon>
        <taxon>Tracheophyta</taxon>
        <taxon>Spermatophyta</taxon>
        <taxon>Magnoliopsida</taxon>
        <taxon>eudicotyledons</taxon>
        <taxon>Gunneridae</taxon>
        <taxon>Pentapetalae</taxon>
        <taxon>asterids</taxon>
        <taxon>lamiids</taxon>
        <taxon>Boraginales</taxon>
        <taxon>Boraginaceae</taxon>
        <taxon>Boraginoideae</taxon>
        <taxon>Lithospermeae</taxon>
        <taxon>Lithospermum</taxon>
    </lineage>
</organism>
<keyword evidence="3" id="KW-1185">Reference proteome</keyword>
<dbReference type="EMBL" id="BAABME010011588">
    <property type="protein sequence ID" value="GAA0184001.1"/>
    <property type="molecule type" value="Genomic_DNA"/>
</dbReference>
<protein>
    <submittedName>
        <fullName evidence="2">Uncharacterized protein</fullName>
    </submittedName>
</protein>
<dbReference type="Proteomes" id="UP001454036">
    <property type="component" value="Unassembled WGS sequence"/>
</dbReference>
<gene>
    <name evidence="2" type="ORF">LIER_31315</name>
</gene>
<reference evidence="2 3" key="1">
    <citation type="submission" date="2024-01" db="EMBL/GenBank/DDBJ databases">
        <title>The complete chloroplast genome sequence of Lithospermum erythrorhizon: insights into the phylogenetic relationship among Boraginaceae species and the maternal lineages of purple gromwells.</title>
        <authorList>
            <person name="Okada T."/>
            <person name="Watanabe K."/>
        </authorList>
    </citation>
    <scope>NUCLEOTIDE SEQUENCE [LARGE SCALE GENOMIC DNA]</scope>
</reference>
<accession>A0AAV3RWI3</accession>
<feature type="compositionally biased region" description="Polar residues" evidence="1">
    <location>
        <begin position="36"/>
        <end position="47"/>
    </location>
</feature>
<name>A0AAV3RWI3_LITER</name>
<feature type="region of interest" description="Disordered" evidence="1">
    <location>
        <begin position="1"/>
        <end position="76"/>
    </location>
</feature>
<comment type="caution">
    <text evidence="2">The sequence shown here is derived from an EMBL/GenBank/DDBJ whole genome shotgun (WGS) entry which is preliminary data.</text>
</comment>
<feature type="compositionally biased region" description="Basic and acidic residues" evidence="1">
    <location>
        <begin position="1"/>
        <end position="20"/>
    </location>
</feature>
<sequence length="296" mass="32421">MVKTRGDAPTRSSRKDKSDHSVVGGEEGLQVPPIETGTSKNRNPSSDSVERVGSTETLISPIMGSKGVEEHVNSSTDDVGAQYFGVESVGGGKHVKRESPVVNPSVEEVAIDSPVKSHDEDDVMVVSSSPARVVEGLGKELEKLAEKRKAAKKGKRKGDNIIPDDATDESEEEDTAELLRKRFILPERYLSDITYNNQTYIDILEGPTMLVVLADIGPHWPKMVRKFVCNNAVDIADLDSPMFHQVKLRGHMFSFSPELINKHYGRTNDGVAGATLKLVDIIEELTGMALKTWPTK</sequence>
<proteinExistence type="predicted"/>
<dbReference type="AlphaFoldDB" id="A0AAV3RWI3"/>
<evidence type="ECO:0000313" key="2">
    <source>
        <dbReference type="EMBL" id="GAA0184001.1"/>
    </source>
</evidence>